<proteinExistence type="predicted"/>
<reference evidence="1" key="2">
    <citation type="submission" date="2020-11" db="EMBL/GenBank/DDBJ databases">
        <authorList>
            <person name="McCartney M.A."/>
            <person name="Auch B."/>
            <person name="Kono T."/>
            <person name="Mallez S."/>
            <person name="Becker A."/>
            <person name="Gohl D.M."/>
            <person name="Silverstein K.A.T."/>
            <person name="Koren S."/>
            <person name="Bechman K.B."/>
            <person name="Herman A."/>
            <person name="Abrahante J.E."/>
            <person name="Garbe J."/>
        </authorList>
    </citation>
    <scope>NUCLEOTIDE SEQUENCE</scope>
    <source>
        <strain evidence="1">Duluth1</strain>
        <tissue evidence="1">Whole animal</tissue>
    </source>
</reference>
<protein>
    <submittedName>
        <fullName evidence="1">Uncharacterized protein</fullName>
    </submittedName>
</protein>
<keyword evidence="2" id="KW-1185">Reference proteome</keyword>
<sequence>MVAVDCRWTFIISTEYFRRQCFIPEQWTSQEDGTSGATLLMSIALLLPSINSPQPQPAGRPLGSLSQLELCLNYVLI</sequence>
<organism evidence="1 2">
    <name type="scientific">Dreissena polymorpha</name>
    <name type="common">Zebra mussel</name>
    <name type="synonym">Mytilus polymorpha</name>
    <dbReference type="NCBI Taxonomy" id="45954"/>
    <lineage>
        <taxon>Eukaryota</taxon>
        <taxon>Metazoa</taxon>
        <taxon>Spiralia</taxon>
        <taxon>Lophotrochozoa</taxon>
        <taxon>Mollusca</taxon>
        <taxon>Bivalvia</taxon>
        <taxon>Autobranchia</taxon>
        <taxon>Heteroconchia</taxon>
        <taxon>Euheterodonta</taxon>
        <taxon>Imparidentia</taxon>
        <taxon>Neoheterodontei</taxon>
        <taxon>Myida</taxon>
        <taxon>Dreissenoidea</taxon>
        <taxon>Dreissenidae</taxon>
        <taxon>Dreissena</taxon>
    </lineage>
</organism>
<dbReference type="AlphaFoldDB" id="A0A9D4FR31"/>
<comment type="caution">
    <text evidence="1">The sequence shown here is derived from an EMBL/GenBank/DDBJ whole genome shotgun (WGS) entry which is preliminary data.</text>
</comment>
<reference evidence="1" key="1">
    <citation type="journal article" date="2019" name="bioRxiv">
        <title>The Genome of the Zebra Mussel, Dreissena polymorpha: A Resource for Invasive Species Research.</title>
        <authorList>
            <person name="McCartney M.A."/>
            <person name="Auch B."/>
            <person name="Kono T."/>
            <person name="Mallez S."/>
            <person name="Zhang Y."/>
            <person name="Obille A."/>
            <person name="Becker A."/>
            <person name="Abrahante J.E."/>
            <person name="Garbe J."/>
            <person name="Badalamenti J.P."/>
            <person name="Herman A."/>
            <person name="Mangelson H."/>
            <person name="Liachko I."/>
            <person name="Sullivan S."/>
            <person name="Sone E.D."/>
            <person name="Koren S."/>
            <person name="Silverstein K.A.T."/>
            <person name="Beckman K.B."/>
            <person name="Gohl D.M."/>
        </authorList>
    </citation>
    <scope>NUCLEOTIDE SEQUENCE</scope>
    <source>
        <strain evidence="1">Duluth1</strain>
        <tissue evidence="1">Whole animal</tissue>
    </source>
</reference>
<evidence type="ECO:0000313" key="2">
    <source>
        <dbReference type="Proteomes" id="UP000828390"/>
    </source>
</evidence>
<evidence type="ECO:0000313" key="1">
    <source>
        <dbReference type="EMBL" id="KAH3803453.1"/>
    </source>
</evidence>
<gene>
    <name evidence="1" type="ORF">DPMN_131714</name>
</gene>
<name>A0A9D4FR31_DREPO</name>
<accession>A0A9D4FR31</accession>
<dbReference type="EMBL" id="JAIWYP010000006">
    <property type="protein sequence ID" value="KAH3803453.1"/>
    <property type="molecule type" value="Genomic_DNA"/>
</dbReference>
<dbReference type="Proteomes" id="UP000828390">
    <property type="component" value="Unassembled WGS sequence"/>
</dbReference>